<dbReference type="Pfam" id="PF07247">
    <property type="entry name" value="AATase"/>
    <property type="match status" value="1"/>
</dbReference>
<comment type="caution">
    <text evidence="1">The sequence shown here is derived from an EMBL/GenBank/DDBJ whole genome shotgun (WGS) entry which is preliminary data.</text>
</comment>
<accession>A0A5R8QDE0</accession>
<dbReference type="AlphaFoldDB" id="A0A5R8QDE0"/>
<name>A0A5R8QDE0_9FIRM</name>
<evidence type="ECO:0000313" key="1">
    <source>
        <dbReference type="EMBL" id="TLG75277.1"/>
    </source>
</evidence>
<gene>
    <name evidence="1" type="ORF">FEZ08_04315</name>
</gene>
<dbReference type="OrthoDB" id="4876345at2"/>
<dbReference type="Proteomes" id="UP000306912">
    <property type="component" value="Unassembled WGS sequence"/>
</dbReference>
<evidence type="ECO:0000313" key="2">
    <source>
        <dbReference type="Proteomes" id="UP000306912"/>
    </source>
</evidence>
<dbReference type="RefSeq" id="WP_138190498.1">
    <property type="nucleotide sequence ID" value="NZ_VBWP01000003.1"/>
</dbReference>
<reference evidence="1 2" key="1">
    <citation type="submission" date="2019-05" db="EMBL/GenBank/DDBJ databases">
        <title>Culicoidintestinum kansasii gen. nov., sp. nov. from the gastrointestinal tract of the biting midge, Culicoides sonorensis.</title>
        <authorList>
            <person name="Neupane S."/>
            <person name="Ghosh A."/>
            <person name="Gunther S."/>
            <person name="Martin K."/>
            <person name="Zurek L."/>
        </authorList>
    </citation>
    <scope>NUCLEOTIDE SEQUENCE [LARGE SCALE GENOMIC DNA]</scope>
    <source>
        <strain evidence="1 2">CS-1</strain>
    </source>
</reference>
<keyword evidence="1" id="KW-0808">Transferase</keyword>
<dbReference type="InterPro" id="IPR010828">
    <property type="entry name" value="Atf2/Sli1-like"/>
</dbReference>
<sequence>MSKWYPLDNAAKLFSAVTKPSNTSVFRVAIIMKDSIQPETLQLALDQITDRFPTMNLQLHNGLFWKFLAENPNRILVEEESEYPCAPLHAKSNHNFYYRILYFNRRISIEVFHSLTDGNGAVEFLKTLVYQYLHLLGHDIEDEGLILLPKDIASSREKEDSYGKYYAAKAFKKQKHPQAFHLAGSPLDPPGNNVINGLIEVDTLRAVAKKYGVTITSYLSAVLIYTIYQECYYPKIDSGDVRITIPVNLRNIFPSKTLRNFFSVVTVGNPYQESLDFALLATEIDRQLKHETSSDSLLPVLAGNMRWERLMAIRLVPEFIKNWGMRYGFNAYGEETKTMSLSNLGAIRFPSQMQPFIDWMEVVLYPTQKSPINCGICSTGHLFTISFARTIEDAALISAFFRFLKEHDDITATVYGNEWGYEQ</sequence>
<dbReference type="Gene3D" id="3.30.559.30">
    <property type="entry name" value="Nonribosomal peptide synthetase, condensation domain"/>
    <property type="match status" value="1"/>
</dbReference>
<dbReference type="GO" id="GO:0016740">
    <property type="term" value="F:transferase activity"/>
    <property type="evidence" value="ECO:0007669"/>
    <property type="project" value="UniProtKB-KW"/>
</dbReference>
<organism evidence="1 2">
    <name type="scientific">Culicoidibacter larvae</name>
    <dbReference type="NCBI Taxonomy" id="2579976"/>
    <lineage>
        <taxon>Bacteria</taxon>
        <taxon>Bacillati</taxon>
        <taxon>Bacillota</taxon>
        <taxon>Culicoidibacteria</taxon>
        <taxon>Culicoidibacterales</taxon>
        <taxon>Culicoidibacteraceae</taxon>
        <taxon>Culicoidibacter</taxon>
    </lineage>
</organism>
<keyword evidence="2" id="KW-1185">Reference proteome</keyword>
<dbReference type="InParanoid" id="A0A5R8QDE0"/>
<protein>
    <submittedName>
        <fullName evidence="1">Alcohol acetyltransferase</fullName>
    </submittedName>
</protein>
<dbReference type="EMBL" id="VBWP01000003">
    <property type="protein sequence ID" value="TLG75277.1"/>
    <property type="molecule type" value="Genomic_DNA"/>
</dbReference>
<proteinExistence type="predicted"/>